<dbReference type="Proteomes" id="UP000095192">
    <property type="component" value="Unassembled WGS sequence"/>
</dbReference>
<dbReference type="InParanoid" id="A0A1D3D2W2"/>
<evidence type="ECO:0000256" key="1">
    <source>
        <dbReference type="SAM" id="Coils"/>
    </source>
</evidence>
<evidence type="ECO:0000313" key="3">
    <source>
        <dbReference type="EMBL" id="OEH77799.1"/>
    </source>
</evidence>
<sequence length="569" mass="62185">MLHHPPSCLNLMPSPRGKPAPLLAVRSLAVVALRFRRGSTPFLSSASGVVSYAPTPEELQQYLALFAAQDPKGGSGILSGAVLRPLLAASCLPAADLAAAWAAADMDEGLLTKEGVGGLQILQWLCWKVLLRWVCVAYRRRYTCDKRLSMLMGEEVEMAADELLQLRSMATALQRQLIREKQQLAAAIDRRREFEALLQRERVKLHKLQEARRTLELERISAHRDVQHYQEDILFLQQQVAAAEADLRALADVLPPVRLAAANQPQDASYGLCRSALDLLKSEKEALAKEEKQIAEMQALLQRLRREKTEGQSQHAALQERLRQVVGAAAPRASTIASSLSSNSKVVDELSCFWDATTALPPSSWRTFKPPIASEHSLSRSGAAGTAATALGITDYPVVASTTEDSKDLRRHLEGLSVDSVKSDTAFVGVAAAMAVCCWQLFWSSQPQAADSLASYTFIGAECAYSTLVLLVLPQGDYSQLGTRQTDTHKNAFGEHHISADARNRRSASRDRQKNGEITLLREEKSKGRKPSEKPPNRGGALSRRRGSAGIEDRGPLSGIETPSFGARS</sequence>
<comment type="caution">
    <text evidence="3">The sequence shown here is derived from an EMBL/GenBank/DDBJ whole genome shotgun (WGS) entry which is preliminary data.</text>
</comment>
<dbReference type="EMBL" id="JROU02000982">
    <property type="protein sequence ID" value="OEH77799.1"/>
    <property type="molecule type" value="Genomic_DNA"/>
</dbReference>
<dbReference type="AlphaFoldDB" id="A0A1D3D2W2"/>
<feature type="region of interest" description="Disordered" evidence="2">
    <location>
        <begin position="490"/>
        <end position="569"/>
    </location>
</feature>
<evidence type="ECO:0000313" key="4">
    <source>
        <dbReference type="Proteomes" id="UP000095192"/>
    </source>
</evidence>
<feature type="coiled-coil region" evidence="1">
    <location>
        <begin position="156"/>
        <end position="321"/>
    </location>
</feature>
<reference evidence="3 4" key="1">
    <citation type="journal article" date="2016" name="BMC Genomics">
        <title>Comparative genomics reveals Cyclospora cayetanensis possesses coccidia-like metabolism and invasion components but unique surface antigens.</title>
        <authorList>
            <person name="Liu S."/>
            <person name="Wang L."/>
            <person name="Zheng H."/>
            <person name="Xu Z."/>
            <person name="Roellig D.M."/>
            <person name="Li N."/>
            <person name="Frace M.A."/>
            <person name="Tang K."/>
            <person name="Arrowood M.J."/>
            <person name="Moss D.M."/>
            <person name="Zhang L."/>
            <person name="Feng Y."/>
            <person name="Xiao L."/>
        </authorList>
    </citation>
    <scope>NUCLEOTIDE SEQUENCE [LARGE SCALE GENOMIC DNA]</scope>
    <source>
        <strain evidence="3 4">CHN_HEN01</strain>
    </source>
</reference>
<evidence type="ECO:0000256" key="2">
    <source>
        <dbReference type="SAM" id="MobiDB-lite"/>
    </source>
</evidence>
<dbReference type="Gene3D" id="1.10.238.10">
    <property type="entry name" value="EF-hand"/>
    <property type="match status" value="1"/>
</dbReference>
<feature type="compositionally biased region" description="Basic and acidic residues" evidence="2">
    <location>
        <begin position="490"/>
        <end position="536"/>
    </location>
</feature>
<dbReference type="VEuPathDB" id="ToxoDB:cyc_06093"/>
<name>A0A1D3D2W2_9EIME</name>
<proteinExistence type="predicted"/>
<keyword evidence="1" id="KW-0175">Coiled coil</keyword>
<gene>
    <name evidence="3" type="ORF">cyc_06093</name>
</gene>
<accession>A0A1D3D2W2</accession>
<dbReference type="InterPro" id="IPR011992">
    <property type="entry name" value="EF-hand-dom_pair"/>
</dbReference>
<dbReference type="SUPFAM" id="SSF47473">
    <property type="entry name" value="EF-hand"/>
    <property type="match status" value="1"/>
</dbReference>
<protein>
    <submittedName>
        <fullName evidence="3">Uncharacterized protein</fullName>
    </submittedName>
</protein>
<keyword evidence="4" id="KW-1185">Reference proteome</keyword>
<organism evidence="3 4">
    <name type="scientific">Cyclospora cayetanensis</name>
    <dbReference type="NCBI Taxonomy" id="88456"/>
    <lineage>
        <taxon>Eukaryota</taxon>
        <taxon>Sar</taxon>
        <taxon>Alveolata</taxon>
        <taxon>Apicomplexa</taxon>
        <taxon>Conoidasida</taxon>
        <taxon>Coccidia</taxon>
        <taxon>Eucoccidiorida</taxon>
        <taxon>Eimeriorina</taxon>
        <taxon>Eimeriidae</taxon>
        <taxon>Cyclospora</taxon>
    </lineage>
</organism>